<accession>A0A0H3ZQU1</accession>
<evidence type="ECO:0000313" key="2">
    <source>
        <dbReference type="EMBL" id="AKN36812.1"/>
    </source>
</evidence>
<dbReference type="EMBL" id="KP795512">
    <property type="protein sequence ID" value="AKN36812.1"/>
    <property type="molecule type" value="Genomic_DNA"/>
</dbReference>
<reference evidence="2" key="1">
    <citation type="journal article" date="2015" name="MBio">
        <title>Eco-Evolutionary Dynamics of Episomes among Ecologically Cohesive Bacterial Populations.</title>
        <authorList>
            <person name="Xue H."/>
            <person name="Cordero O.X."/>
            <person name="Camas F.M."/>
            <person name="Trimble W."/>
            <person name="Meyer F."/>
            <person name="Guglielmini J."/>
            <person name="Rocha E.P."/>
            <person name="Polz M.F."/>
        </authorList>
    </citation>
    <scope>NUCLEOTIDE SEQUENCE</scope>
    <source>
        <strain evidence="2">FF_307</strain>
    </source>
</reference>
<dbReference type="Gene3D" id="2.60.200.60">
    <property type="match status" value="1"/>
</dbReference>
<dbReference type="InterPro" id="IPR008727">
    <property type="entry name" value="PAAR_motif"/>
</dbReference>
<dbReference type="Pfam" id="PF05488">
    <property type="entry name" value="PAAR_motif"/>
    <property type="match status" value="1"/>
</dbReference>
<proteinExistence type="predicted"/>
<organism evidence="2">
    <name type="scientific">Vibrio sp. FF_307</name>
    <dbReference type="NCBI Taxonomy" id="1652834"/>
    <lineage>
        <taxon>Bacteria</taxon>
        <taxon>Pseudomonadati</taxon>
        <taxon>Pseudomonadota</taxon>
        <taxon>Gammaproteobacteria</taxon>
        <taxon>Vibrionales</taxon>
        <taxon>Vibrionaceae</taxon>
        <taxon>Vibrio</taxon>
    </lineage>
</organism>
<protein>
    <submittedName>
        <fullName evidence="2">Uropathogenic specific protein</fullName>
    </submittedName>
</protein>
<feature type="compositionally biased region" description="Basic and acidic residues" evidence="1">
    <location>
        <begin position="37"/>
        <end position="47"/>
    </location>
</feature>
<dbReference type="NCBIfam" id="NF033420">
    <property type="entry name" value="T6SS_PAAR_dom"/>
    <property type="match status" value="1"/>
</dbReference>
<sequence>MAKGALVGDIGSGHDGFPPTPIIAGSSTVKIDGRAVARQGDPLEPHDKPKHPKHPRAIKEGSKTVMIDGKPAARVGDAISCGGAIVGGSSVNIG</sequence>
<dbReference type="CDD" id="cd14737">
    <property type="entry name" value="PAAR_1"/>
    <property type="match status" value="1"/>
</dbReference>
<feature type="region of interest" description="Disordered" evidence="1">
    <location>
        <begin position="37"/>
        <end position="60"/>
    </location>
</feature>
<name>A0A0H3ZQU1_9VIBR</name>
<feature type="region of interest" description="Disordered" evidence="1">
    <location>
        <begin position="1"/>
        <end position="23"/>
    </location>
</feature>
<evidence type="ECO:0000256" key="1">
    <source>
        <dbReference type="SAM" id="MobiDB-lite"/>
    </source>
</evidence>
<dbReference type="AlphaFoldDB" id="A0A0H3ZQU1"/>